<keyword evidence="1" id="KW-0813">Transport</keyword>
<gene>
    <name evidence="5" type="ORF">METZ01_LOCUS371154</name>
</gene>
<proteinExistence type="predicted"/>
<dbReference type="SUPFAM" id="SSF52540">
    <property type="entry name" value="P-loop containing nucleoside triphosphate hydrolases"/>
    <property type="match status" value="1"/>
</dbReference>
<evidence type="ECO:0000259" key="4">
    <source>
        <dbReference type="Pfam" id="PF00005"/>
    </source>
</evidence>
<dbReference type="Pfam" id="PF00005">
    <property type="entry name" value="ABC_tran"/>
    <property type="match status" value="1"/>
</dbReference>
<reference evidence="5" key="1">
    <citation type="submission" date="2018-05" db="EMBL/GenBank/DDBJ databases">
        <authorList>
            <person name="Lanie J.A."/>
            <person name="Ng W.-L."/>
            <person name="Kazmierczak K.M."/>
            <person name="Andrzejewski T.M."/>
            <person name="Davidsen T.M."/>
            <person name="Wayne K.J."/>
            <person name="Tettelin H."/>
            <person name="Glass J.I."/>
            <person name="Rusch D."/>
            <person name="Podicherti R."/>
            <person name="Tsui H.-C.T."/>
            <person name="Winkler M.E."/>
        </authorList>
    </citation>
    <scope>NUCLEOTIDE SEQUENCE</scope>
</reference>
<dbReference type="InterPro" id="IPR017871">
    <property type="entry name" value="ABC_transporter-like_CS"/>
</dbReference>
<dbReference type="InterPro" id="IPR027417">
    <property type="entry name" value="P-loop_NTPase"/>
</dbReference>
<dbReference type="AlphaFoldDB" id="A0A382T834"/>
<evidence type="ECO:0000256" key="1">
    <source>
        <dbReference type="ARBA" id="ARBA00022448"/>
    </source>
</evidence>
<dbReference type="PANTHER" id="PTHR42939:SF1">
    <property type="entry name" value="ABC TRANSPORTER ATP-BINDING PROTEIN ALBC-RELATED"/>
    <property type="match status" value="1"/>
</dbReference>
<dbReference type="PROSITE" id="PS00211">
    <property type="entry name" value="ABC_TRANSPORTER_1"/>
    <property type="match status" value="1"/>
</dbReference>
<accession>A0A382T834</accession>
<sequence length="170" mass="19094">MTGMDVVIQTRNLTKTCKSFLGRTEVKALEDLSLEIPRGEIFGILGPNGSGKTTTIKILLGLLFPTSGSAHILGKPATDVAVKAKIGFLPEESYLYKFLNADETLDFFGRLFHLDRKTRKKRADELIEQFGLEHARKRRLKEYSKGMIRRVSFAQALINDPELVILDEPT</sequence>
<evidence type="ECO:0000313" key="5">
    <source>
        <dbReference type="EMBL" id="SVD18300.1"/>
    </source>
</evidence>
<evidence type="ECO:0000256" key="3">
    <source>
        <dbReference type="ARBA" id="ARBA00022840"/>
    </source>
</evidence>
<dbReference type="InterPro" id="IPR003439">
    <property type="entry name" value="ABC_transporter-like_ATP-bd"/>
</dbReference>
<name>A0A382T834_9ZZZZ</name>
<dbReference type="InterPro" id="IPR051782">
    <property type="entry name" value="ABC_Transporter_VariousFunc"/>
</dbReference>
<feature type="non-terminal residue" evidence="5">
    <location>
        <position position="170"/>
    </location>
</feature>
<protein>
    <recommendedName>
        <fullName evidence="4">ABC transporter domain-containing protein</fullName>
    </recommendedName>
</protein>
<dbReference type="GO" id="GO:0016887">
    <property type="term" value="F:ATP hydrolysis activity"/>
    <property type="evidence" value="ECO:0007669"/>
    <property type="project" value="InterPro"/>
</dbReference>
<evidence type="ECO:0000256" key="2">
    <source>
        <dbReference type="ARBA" id="ARBA00022741"/>
    </source>
</evidence>
<keyword evidence="3" id="KW-0067">ATP-binding</keyword>
<keyword evidence="2" id="KW-0547">Nucleotide-binding</keyword>
<organism evidence="5">
    <name type="scientific">marine metagenome</name>
    <dbReference type="NCBI Taxonomy" id="408172"/>
    <lineage>
        <taxon>unclassified sequences</taxon>
        <taxon>metagenomes</taxon>
        <taxon>ecological metagenomes</taxon>
    </lineage>
</organism>
<dbReference type="Gene3D" id="3.40.50.300">
    <property type="entry name" value="P-loop containing nucleotide triphosphate hydrolases"/>
    <property type="match status" value="1"/>
</dbReference>
<dbReference type="GO" id="GO:0005524">
    <property type="term" value="F:ATP binding"/>
    <property type="evidence" value="ECO:0007669"/>
    <property type="project" value="UniProtKB-KW"/>
</dbReference>
<dbReference type="PANTHER" id="PTHR42939">
    <property type="entry name" value="ABC TRANSPORTER ATP-BINDING PROTEIN ALBC-RELATED"/>
    <property type="match status" value="1"/>
</dbReference>
<feature type="domain" description="ABC transporter" evidence="4">
    <location>
        <begin position="29"/>
        <end position="170"/>
    </location>
</feature>
<dbReference type="EMBL" id="UINC01134640">
    <property type="protein sequence ID" value="SVD18300.1"/>
    <property type="molecule type" value="Genomic_DNA"/>
</dbReference>